<dbReference type="EMBL" id="CM047587">
    <property type="protein sequence ID" value="KAI9907158.1"/>
    <property type="molecule type" value="Genomic_DNA"/>
</dbReference>
<dbReference type="Proteomes" id="UP001163321">
    <property type="component" value="Chromosome 8"/>
</dbReference>
<reference evidence="1 2" key="1">
    <citation type="journal article" date="2022" name="bioRxiv">
        <title>The genome of the oomycete Peronosclerospora sorghi, a cosmopolitan pathogen of maize and sorghum, is inflated with dispersed pseudogenes.</title>
        <authorList>
            <person name="Fletcher K."/>
            <person name="Martin F."/>
            <person name="Isakeit T."/>
            <person name="Cavanaugh K."/>
            <person name="Magill C."/>
            <person name="Michelmore R."/>
        </authorList>
    </citation>
    <scope>NUCLEOTIDE SEQUENCE [LARGE SCALE GENOMIC DNA]</scope>
    <source>
        <strain evidence="1">P6</strain>
    </source>
</reference>
<organism evidence="1 2">
    <name type="scientific">Peronosclerospora sorghi</name>
    <dbReference type="NCBI Taxonomy" id="230839"/>
    <lineage>
        <taxon>Eukaryota</taxon>
        <taxon>Sar</taxon>
        <taxon>Stramenopiles</taxon>
        <taxon>Oomycota</taxon>
        <taxon>Peronosporomycetes</taxon>
        <taxon>Peronosporales</taxon>
        <taxon>Peronosporaceae</taxon>
        <taxon>Peronosclerospora</taxon>
    </lineage>
</organism>
<proteinExistence type="predicted"/>
<comment type="caution">
    <text evidence="1">The sequence shown here is derived from an EMBL/GenBank/DDBJ whole genome shotgun (WGS) entry which is preliminary data.</text>
</comment>
<name>A0ACC0VN53_9STRA</name>
<keyword evidence="2" id="KW-1185">Reference proteome</keyword>
<evidence type="ECO:0000313" key="1">
    <source>
        <dbReference type="EMBL" id="KAI9907158.1"/>
    </source>
</evidence>
<protein>
    <submittedName>
        <fullName evidence="1">Uncharacterized protein</fullName>
    </submittedName>
</protein>
<sequence>METAFRWMHPVVDVAKRTRHSLTIDRLVGMGFLKEDAEASVKEIGDDPHACILWIISKIEERQFNENLNRASIQSEQSKLDEEKRVKKLAQTEKFIAVFPTVRCLPFTPM</sequence>
<evidence type="ECO:0000313" key="2">
    <source>
        <dbReference type="Proteomes" id="UP001163321"/>
    </source>
</evidence>
<accession>A0ACC0VN53</accession>
<gene>
    <name evidence="1" type="ORF">PsorP6_016179</name>
</gene>